<proteinExistence type="predicted"/>
<feature type="compositionally biased region" description="Basic and acidic residues" evidence="1">
    <location>
        <begin position="72"/>
        <end position="81"/>
    </location>
</feature>
<protein>
    <submittedName>
        <fullName evidence="2">Uncharacterized protein</fullName>
    </submittedName>
</protein>
<accession>A0A4Y2QEG6</accession>
<reference evidence="2 3" key="1">
    <citation type="journal article" date="2019" name="Sci. Rep.">
        <title>Orb-weaving spider Araneus ventricosus genome elucidates the spidroin gene catalogue.</title>
        <authorList>
            <person name="Kono N."/>
            <person name="Nakamura H."/>
            <person name="Ohtoshi R."/>
            <person name="Moran D.A.P."/>
            <person name="Shinohara A."/>
            <person name="Yoshida Y."/>
            <person name="Fujiwara M."/>
            <person name="Mori M."/>
            <person name="Tomita M."/>
            <person name="Arakawa K."/>
        </authorList>
    </citation>
    <scope>NUCLEOTIDE SEQUENCE [LARGE SCALE GENOMIC DNA]</scope>
</reference>
<organism evidence="2 3">
    <name type="scientific">Araneus ventricosus</name>
    <name type="common">Orbweaver spider</name>
    <name type="synonym">Epeira ventricosa</name>
    <dbReference type="NCBI Taxonomy" id="182803"/>
    <lineage>
        <taxon>Eukaryota</taxon>
        <taxon>Metazoa</taxon>
        <taxon>Ecdysozoa</taxon>
        <taxon>Arthropoda</taxon>
        <taxon>Chelicerata</taxon>
        <taxon>Arachnida</taxon>
        <taxon>Araneae</taxon>
        <taxon>Araneomorphae</taxon>
        <taxon>Entelegynae</taxon>
        <taxon>Araneoidea</taxon>
        <taxon>Araneidae</taxon>
        <taxon>Araneus</taxon>
    </lineage>
</organism>
<evidence type="ECO:0000256" key="1">
    <source>
        <dbReference type="SAM" id="MobiDB-lite"/>
    </source>
</evidence>
<dbReference type="Proteomes" id="UP000499080">
    <property type="component" value="Unassembled WGS sequence"/>
</dbReference>
<name>A0A4Y2QEG6_ARAVE</name>
<comment type="caution">
    <text evidence="2">The sequence shown here is derived from an EMBL/GenBank/DDBJ whole genome shotgun (WGS) entry which is preliminary data.</text>
</comment>
<keyword evidence="3" id="KW-1185">Reference proteome</keyword>
<evidence type="ECO:0000313" key="3">
    <source>
        <dbReference type="Proteomes" id="UP000499080"/>
    </source>
</evidence>
<dbReference type="EMBL" id="BGPR01013452">
    <property type="protein sequence ID" value="GBN60716.1"/>
    <property type="molecule type" value="Genomic_DNA"/>
</dbReference>
<gene>
    <name evidence="2" type="ORF">AVEN_116756_1</name>
</gene>
<dbReference type="AlphaFoldDB" id="A0A4Y2QEG6"/>
<feature type="region of interest" description="Disordered" evidence="1">
    <location>
        <begin position="59"/>
        <end position="81"/>
    </location>
</feature>
<evidence type="ECO:0000313" key="2">
    <source>
        <dbReference type="EMBL" id="GBN60716.1"/>
    </source>
</evidence>
<sequence length="81" mass="9434">MFREASVETNDAILDVYYTTNPMKAAAFKIALDERRDTESLETLLKRVQYRVLGMYRRLRPPESNVQRPAKKTREPAVEST</sequence>